<dbReference type="GO" id="GO:0016616">
    <property type="term" value="F:oxidoreductase activity, acting on the CH-OH group of donors, NAD or NADP as acceptor"/>
    <property type="evidence" value="ECO:0007669"/>
    <property type="project" value="UniProtKB-ARBA"/>
</dbReference>
<dbReference type="InterPro" id="IPR002347">
    <property type="entry name" value="SDR_fam"/>
</dbReference>
<dbReference type="PRINTS" id="PR00080">
    <property type="entry name" value="SDRFAMILY"/>
</dbReference>
<dbReference type="InterPro" id="IPR020904">
    <property type="entry name" value="Sc_DH/Rdtase_CS"/>
</dbReference>
<organism evidence="4 5">
    <name type="scientific">Herbiconiux ginsengi</name>
    <dbReference type="NCBI Taxonomy" id="381665"/>
    <lineage>
        <taxon>Bacteria</taxon>
        <taxon>Bacillati</taxon>
        <taxon>Actinomycetota</taxon>
        <taxon>Actinomycetes</taxon>
        <taxon>Micrococcales</taxon>
        <taxon>Microbacteriaceae</taxon>
        <taxon>Herbiconiux</taxon>
    </lineage>
</organism>
<dbReference type="FunFam" id="3.40.50.720:FF:000047">
    <property type="entry name" value="NADP-dependent L-serine/L-allo-threonine dehydrogenase"/>
    <property type="match status" value="1"/>
</dbReference>
<reference evidence="4 5" key="1">
    <citation type="submission" date="2016-10" db="EMBL/GenBank/DDBJ databases">
        <authorList>
            <person name="de Groot N.N."/>
        </authorList>
    </citation>
    <scope>NUCLEOTIDE SEQUENCE [LARGE SCALE GENOMIC DNA]</scope>
    <source>
        <strain evidence="4 5">CGMCC 4.3491</strain>
    </source>
</reference>
<evidence type="ECO:0000256" key="3">
    <source>
        <dbReference type="RuleBase" id="RU000363"/>
    </source>
</evidence>
<evidence type="ECO:0000256" key="2">
    <source>
        <dbReference type="ARBA" id="ARBA00023002"/>
    </source>
</evidence>
<gene>
    <name evidence="4" type="ORF">SAMN05216554_1901</name>
</gene>
<accession>A0A1H3PIC4</accession>
<evidence type="ECO:0000313" key="5">
    <source>
        <dbReference type="Proteomes" id="UP000198891"/>
    </source>
</evidence>
<dbReference type="PANTHER" id="PTHR43115:SF4">
    <property type="entry name" value="DEHYDROGENASE_REDUCTASE SDR FAMILY MEMBER 11"/>
    <property type="match status" value="1"/>
</dbReference>
<dbReference type="PRINTS" id="PR00081">
    <property type="entry name" value="GDHRDH"/>
</dbReference>
<sequence length="251" mass="26141">MTDMSNTNQTMSGKVALVTGASSGIGEAVALALSAAGARVAVGARRVDRLDVLAQSAPGEMLALRLDVSDQSSVRAAVAATIERFGRLDVLVNNAGLMLTGLIDGADTAEWERMVGTNLLGTMYMTHAALPHLLESKGALVQLSSTSGRVANAGGGVYAATKFGVNAFSESLRQEVTAHGVRVVVVEPGFTATELTDHISDPASRAMATQLATRMRTLRPDDVAAAVLYAVTQPAHVSVNEILIRPTDQTQ</sequence>
<name>A0A1H3PIC4_9MICO</name>
<evidence type="ECO:0000256" key="1">
    <source>
        <dbReference type="ARBA" id="ARBA00006484"/>
    </source>
</evidence>
<evidence type="ECO:0000313" key="4">
    <source>
        <dbReference type="EMBL" id="SDZ00703.1"/>
    </source>
</evidence>
<keyword evidence="5" id="KW-1185">Reference proteome</keyword>
<dbReference type="Proteomes" id="UP000198891">
    <property type="component" value="Unassembled WGS sequence"/>
</dbReference>
<comment type="similarity">
    <text evidence="1 3">Belongs to the short-chain dehydrogenases/reductases (SDR) family.</text>
</comment>
<dbReference type="SUPFAM" id="SSF51735">
    <property type="entry name" value="NAD(P)-binding Rossmann-fold domains"/>
    <property type="match status" value="1"/>
</dbReference>
<dbReference type="AlphaFoldDB" id="A0A1H3PIC4"/>
<proteinExistence type="inferred from homology"/>
<dbReference type="PANTHER" id="PTHR43115">
    <property type="entry name" value="DEHYDROGENASE/REDUCTASE SDR FAMILY MEMBER 11"/>
    <property type="match status" value="1"/>
</dbReference>
<keyword evidence="2" id="KW-0560">Oxidoreductase</keyword>
<dbReference type="STRING" id="381665.SAMN05216554_1901"/>
<protein>
    <submittedName>
        <fullName evidence="4">NADP-dependent 3-hydroxy acid dehydrogenase YdfG</fullName>
    </submittedName>
</protein>
<dbReference type="EMBL" id="FNPZ01000002">
    <property type="protein sequence ID" value="SDZ00703.1"/>
    <property type="molecule type" value="Genomic_DNA"/>
</dbReference>
<dbReference type="Pfam" id="PF00106">
    <property type="entry name" value="adh_short"/>
    <property type="match status" value="1"/>
</dbReference>
<dbReference type="Gene3D" id="3.40.50.720">
    <property type="entry name" value="NAD(P)-binding Rossmann-like Domain"/>
    <property type="match status" value="1"/>
</dbReference>
<dbReference type="InterPro" id="IPR036291">
    <property type="entry name" value="NAD(P)-bd_dom_sf"/>
</dbReference>
<dbReference type="PROSITE" id="PS00061">
    <property type="entry name" value="ADH_SHORT"/>
    <property type="match status" value="1"/>
</dbReference>